<dbReference type="AlphaFoldDB" id="F4BWD3"/>
<keyword evidence="2" id="KW-1185">Reference proteome</keyword>
<gene>
    <name evidence="1" type="ordered locus">MCON_3528</name>
</gene>
<dbReference type="HOGENOM" id="CLU_2534669_0_0_2"/>
<evidence type="ECO:0000313" key="2">
    <source>
        <dbReference type="Proteomes" id="UP000007807"/>
    </source>
</evidence>
<reference evidence="1 2" key="1">
    <citation type="journal article" date="2011" name="J. Bacteriol.">
        <title>Complete genome sequence of Methanosaeta concilii, a specialist in aceticlastic methanogenesis.</title>
        <authorList>
            <person name="Barber R.D."/>
            <person name="Zhang L."/>
            <person name="Harnack M."/>
            <person name="Olson M.V."/>
            <person name="Kaul R."/>
            <person name="Ingram-Smith C."/>
            <person name="Smith K.S."/>
        </authorList>
    </citation>
    <scope>NUCLEOTIDE SEQUENCE [LARGE SCALE GENOMIC DNA]</scope>
    <source>
        <strain evidence="2">ATCC 5969 / DSM 3671 / JCM 10134 / NBRC 103675 / OCM 69 / GP-6</strain>
    </source>
</reference>
<accession>F4BWD3</accession>
<dbReference type="EMBL" id="CP002565">
    <property type="protein sequence ID" value="AEB69743.1"/>
    <property type="molecule type" value="Genomic_DNA"/>
</dbReference>
<proteinExistence type="predicted"/>
<dbReference type="Proteomes" id="UP000007807">
    <property type="component" value="Chromosome"/>
</dbReference>
<dbReference type="KEGG" id="mcj:MCON_3528"/>
<protein>
    <submittedName>
        <fullName evidence="1">Uncharacterized protein</fullName>
    </submittedName>
</protein>
<dbReference type="InParanoid" id="F4BWD3"/>
<sequence>MALSFFEWMMLSRISSMLNPFSMLLIIWIPELPKISLKTRLLSLLLQVLEGRGGRCGRRTPRGPWRSAKFLANRKFFLQKKDK</sequence>
<name>F4BWD3_METSG</name>
<evidence type="ECO:0000313" key="1">
    <source>
        <dbReference type="EMBL" id="AEB69743.1"/>
    </source>
</evidence>
<organism evidence="1 2">
    <name type="scientific">Methanothrix soehngenii (strain ATCC 5969 / DSM 3671 / JCM 10134 / NBRC 103675 / OCM 69 / GP-6)</name>
    <name type="common">Methanosaeta concilii</name>
    <dbReference type="NCBI Taxonomy" id="990316"/>
    <lineage>
        <taxon>Archaea</taxon>
        <taxon>Methanobacteriati</taxon>
        <taxon>Methanobacteriota</taxon>
        <taxon>Stenosarchaea group</taxon>
        <taxon>Methanomicrobia</taxon>
        <taxon>Methanotrichales</taxon>
        <taxon>Methanotrichaceae</taxon>
        <taxon>Methanothrix</taxon>
    </lineage>
</organism>